<dbReference type="AlphaFoldDB" id="A0AAW5F0V8"/>
<evidence type="ECO:0000256" key="2">
    <source>
        <dbReference type="ARBA" id="ARBA00022448"/>
    </source>
</evidence>
<keyword evidence="6 7" id="KW-0472">Membrane</keyword>
<dbReference type="GO" id="GO:0005886">
    <property type="term" value="C:plasma membrane"/>
    <property type="evidence" value="ECO:0007669"/>
    <property type="project" value="UniProtKB-SubCell"/>
</dbReference>
<organism evidence="8 10">
    <name type="scientific">Clostridium symbiosum</name>
    <name type="common">Bacteroides symbiosus</name>
    <dbReference type="NCBI Taxonomy" id="1512"/>
    <lineage>
        <taxon>Bacteria</taxon>
        <taxon>Bacillati</taxon>
        <taxon>Bacillota</taxon>
        <taxon>Clostridia</taxon>
        <taxon>Lachnospirales</taxon>
        <taxon>Lachnospiraceae</taxon>
        <taxon>Otoolea</taxon>
    </lineage>
</organism>
<feature type="transmembrane region" description="Helical" evidence="7">
    <location>
        <begin position="194"/>
        <end position="217"/>
    </location>
</feature>
<feature type="transmembrane region" description="Helical" evidence="7">
    <location>
        <begin position="137"/>
        <end position="162"/>
    </location>
</feature>
<feature type="transmembrane region" description="Helical" evidence="7">
    <location>
        <begin position="61"/>
        <end position="84"/>
    </location>
</feature>
<evidence type="ECO:0000256" key="7">
    <source>
        <dbReference type="SAM" id="Phobius"/>
    </source>
</evidence>
<dbReference type="PIRSF" id="PIRSF006603">
    <property type="entry name" value="DinF"/>
    <property type="match status" value="1"/>
</dbReference>
<dbReference type="InterPro" id="IPR002528">
    <property type="entry name" value="MATE_fam"/>
</dbReference>
<dbReference type="Proteomes" id="UP001203136">
    <property type="component" value="Unassembled WGS sequence"/>
</dbReference>
<keyword evidence="2" id="KW-0813">Transport</keyword>
<evidence type="ECO:0000256" key="5">
    <source>
        <dbReference type="ARBA" id="ARBA00022989"/>
    </source>
</evidence>
<reference evidence="8" key="1">
    <citation type="journal article" date="2022" name="Cell Host Microbe">
        <title>Colonization of the live biotherapeutic product VE303 and modulation of the microbiota and metabolites in healthy volunteers.</title>
        <authorList>
            <person name="Dsouza M."/>
            <person name="Menon R."/>
            <person name="Crossette E."/>
            <person name="Bhattarai S.K."/>
            <person name="Schneider J."/>
            <person name="Kim Y.G."/>
            <person name="Reddy S."/>
            <person name="Caballero S."/>
            <person name="Felix C."/>
            <person name="Cornacchione L."/>
            <person name="Hendrickson J."/>
            <person name="Watson A.R."/>
            <person name="Minot S.S."/>
            <person name="Greenfield N."/>
            <person name="Schopf L."/>
            <person name="Szabady R."/>
            <person name="Patarroyo J."/>
            <person name="Smith W."/>
            <person name="Harrison P."/>
            <person name="Kuijper E.J."/>
            <person name="Kelly C.P."/>
            <person name="Olle B."/>
            <person name="Bobilev D."/>
            <person name="Silber J.L."/>
            <person name="Bucci V."/>
            <person name="Roberts B."/>
            <person name="Faith J."/>
            <person name="Norman J.M."/>
        </authorList>
    </citation>
    <scope>NUCLEOTIDE SEQUENCE</scope>
    <source>
        <strain evidence="8">VE303-04</strain>
    </source>
</reference>
<gene>
    <name evidence="8" type="ORF">K5I21_08500</name>
    <name evidence="9" type="ORF">PM006_05310</name>
</gene>
<proteinExistence type="predicted"/>
<protein>
    <submittedName>
        <fullName evidence="8">MATE family efflux transporter</fullName>
    </submittedName>
</protein>
<evidence type="ECO:0000256" key="3">
    <source>
        <dbReference type="ARBA" id="ARBA00022475"/>
    </source>
</evidence>
<keyword evidence="4 7" id="KW-0812">Transmembrane</keyword>
<feature type="transmembrane region" description="Helical" evidence="7">
    <location>
        <begin position="273"/>
        <end position="294"/>
    </location>
</feature>
<dbReference type="GeneID" id="57970991"/>
<feature type="transmembrane region" description="Helical" evidence="7">
    <location>
        <begin position="385"/>
        <end position="410"/>
    </location>
</feature>
<feature type="transmembrane region" description="Helical" evidence="7">
    <location>
        <begin position="238"/>
        <end position="261"/>
    </location>
</feature>
<dbReference type="PANTHER" id="PTHR43549">
    <property type="entry name" value="MULTIDRUG RESISTANCE PROTEIN YPNP-RELATED"/>
    <property type="match status" value="1"/>
</dbReference>
<dbReference type="Pfam" id="PF01554">
    <property type="entry name" value="MatE"/>
    <property type="match status" value="2"/>
</dbReference>
<feature type="transmembrane region" description="Helical" evidence="7">
    <location>
        <begin position="169"/>
        <end position="188"/>
    </location>
</feature>
<feature type="transmembrane region" description="Helical" evidence="7">
    <location>
        <begin position="352"/>
        <end position="373"/>
    </location>
</feature>
<evidence type="ECO:0000313" key="9">
    <source>
        <dbReference type="EMBL" id="MDB1999611.1"/>
    </source>
</evidence>
<reference evidence="9" key="2">
    <citation type="submission" date="2023-01" db="EMBL/GenBank/DDBJ databases">
        <title>Human gut microbiome strain richness.</title>
        <authorList>
            <person name="Chen-Liaw A."/>
        </authorList>
    </citation>
    <scope>NUCLEOTIDE SEQUENCE</scope>
    <source>
        <strain evidence="9">B1_m1001713B170214d0_201011</strain>
    </source>
</reference>
<evidence type="ECO:0000313" key="10">
    <source>
        <dbReference type="Proteomes" id="UP001203136"/>
    </source>
</evidence>
<dbReference type="EMBL" id="JAQLGM010000009">
    <property type="protein sequence ID" value="MDB1999611.1"/>
    <property type="molecule type" value="Genomic_DNA"/>
</dbReference>
<evidence type="ECO:0000256" key="1">
    <source>
        <dbReference type="ARBA" id="ARBA00004651"/>
    </source>
</evidence>
<dbReference type="InterPro" id="IPR052031">
    <property type="entry name" value="Membrane_Transporter-Flippase"/>
</dbReference>
<evidence type="ECO:0000256" key="6">
    <source>
        <dbReference type="ARBA" id="ARBA00023136"/>
    </source>
</evidence>
<keyword evidence="3" id="KW-1003">Cell membrane</keyword>
<dbReference type="EMBL" id="JAINVB010000001">
    <property type="protein sequence ID" value="MCK0085901.1"/>
    <property type="molecule type" value="Genomic_DNA"/>
</dbReference>
<comment type="subcellular location">
    <subcellularLocation>
        <location evidence="1">Cell membrane</location>
        <topology evidence="1">Multi-pass membrane protein</topology>
    </subcellularLocation>
</comment>
<dbReference type="GO" id="GO:0042910">
    <property type="term" value="F:xenobiotic transmembrane transporter activity"/>
    <property type="evidence" value="ECO:0007669"/>
    <property type="project" value="InterPro"/>
</dbReference>
<feature type="transmembrane region" description="Helical" evidence="7">
    <location>
        <begin position="315"/>
        <end position="340"/>
    </location>
</feature>
<dbReference type="RefSeq" id="WP_003506969.1">
    <property type="nucleotide sequence ID" value="NZ_BAABZD010000004.1"/>
</dbReference>
<accession>A0AAW5F0V8</accession>
<dbReference type="GO" id="GO:0015297">
    <property type="term" value="F:antiporter activity"/>
    <property type="evidence" value="ECO:0007669"/>
    <property type="project" value="InterPro"/>
</dbReference>
<keyword evidence="5 7" id="KW-1133">Transmembrane helix</keyword>
<evidence type="ECO:0000256" key="4">
    <source>
        <dbReference type="ARBA" id="ARBA00022692"/>
    </source>
</evidence>
<comment type="caution">
    <text evidence="8">The sequence shown here is derived from an EMBL/GenBank/DDBJ whole genome shotgun (WGS) entry which is preliminary data.</text>
</comment>
<evidence type="ECO:0000313" key="8">
    <source>
        <dbReference type="EMBL" id="MCK0085901.1"/>
    </source>
</evidence>
<dbReference type="PANTHER" id="PTHR43549:SF3">
    <property type="entry name" value="MULTIDRUG RESISTANCE PROTEIN YPNP-RELATED"/>
    <property type="match status" value="1"/>
</dbReference>
<name>A0AAW5F0V8_CLOSY</name>
<dbReference type="InterPro" id="IPR048279">
    <property type="entry name" value="MdtK-like"/>
</dbReference>
<dbReference type="Proteomes" id="UP001300871">
    <property type="component" value="Unassembled WGS sequence"/>
</dbReference>
<feature type="transmembrane region" description="Helical" evidence="7">
    <location>
        <begin position="416"/>
        <end position="437"/>
    </location>
</feature>
<feature type="transmembrane region" description="Helical" evidence="7">
    <location>
        <begin position="96"/>
        <end position="117"/>
    </location>
</feature>
<dbReference type="NCBIfam" id="TIGR00797">
    <property type="entry name" value="matE"/>
    <property type="match status" value="1"/>
</dbReference>
<sequence length="452" mass="48988">MKKSYEMDMCSGPILKKVLSFALPLMLSGVLQLLFNAADVIVVGRFAGSQSLAAVGSTTALINLLINIFIGLSIGANVLVARYYGAKSEKDVSETVHTAIAISLVSGAILVFLGLFTSRYMLELMGTPEDVIEKSVIYMRIYFAGMPVVMAYNFGSAILRAVGDTKRPLYFLTLAGVVNIVLNLFFVIQLHMDVAGVALATVLSQCVSAGLVLKCLAQSDGPLKLHLKKLRIDKRKTLLIMKIGLPAGMQGAIFSISNVLIQSSVNSFGSIAMAGNTASANIEGFVYTAMNALYQTNLSFTSQNIGARMYTRVNRILFICLGTVTAVGMALGFLAVIGGTDLLKIYSSDPEVISYGMLRMSIICTTYFICGWMDTLVGSLRGMGYSVLPMVVSLTGACGLRVIWIFTIFAYHHTLFSLYISYPISWLITAAAHMICYRKIYKKIPKKDGVIV</sequence>
<dbReference type="CDD" id="cd13138">
    <property type="entry name" value="MATE_yoeA_like"/>
    <property type="match status" value="1"/>
</dbReference>